<dbReference type="OrthoDB" id="704821at2"/>
<dbReference type="AlphaFoldDB" id="A0A0Q1BHA7"/>
<dbReference type="Gene3D" id="2.160.20.120">
    <property type="match status" value="1"/>
</dbReference>
<dbReference type="RefSeq" id="WP_055394084.1">
    <property type="nucleotide sequence ID" value="NZ_LCTZ01000002.1"/>
</dbReference>
<comment type="caution">
    <text evidence="2">The sequence shown here is derived from an EMBL/GenBank/DDBJ whole genome shotgun (WGS) entry which is preliminary data.</text>
</comment>
<dbReference type="STRING" id="346185.AAY42_08180"/>
<name>A0A0Q1BHA7_9FLAO</name>
<dbReference type="Pfam" id="PF10988">
    <property type="entry name" value="DUF2807"/>
    <property type="match status" value="1"/>
</dbReference>
<reference evidence="2 3" key="1">
    <citation type="submission" date="2015-04" db="EMBL/GenBank/DDBJ databases">
        <title>Complete genome of flavobacterium.</title>
        <authorList>
            <person name="Kwon Y.M."/>
            <person name="Kim S.-J."/>
        </authorList>
    </citation>
    <scope>NUCLEOTIDE SEQUENCE [LARGE SCALE GENOMIC DNA]</scope>
    <source>
        <strain evidence="2 3">DK169</strain>
    </source>
</reference>
<evidence type="ECO:0000313" key="3">
    <source>
        <dbReference type="Proteomes" id="UP000050827"/>
    </source>
</evidence>
<sequence>MKKIFTLGLFLISTVIFSQRIIDTEVGDFYEIKVFDLIEVNLIQSDEDKILIKGRNVDDIQWANKDGVLKLRMQLDKKFTGEDTFIEVYYTNLDVIDANEGARITCNEMVKKNRIKLRAQEGAKIHIGMDVDFAEIRAVTGGIVEAQGLAKNQSIVLNTGGIFEGRDLRTATTDVKISAGGEADVFASEQVDINVKAGGDVHVYGKPKKVNKNTFVGGRVYMVD</sequence>
<feature type="domain" description="Putative auto-transporter adhesin head GIN" evidence="1">
    <location>
        <begin position="28"/>
        <end position="207"/>
    </location>
</feature>
<evidence type="ECO:0000259" key="1">
    <source>
        <dbReference type="Pfam" id="PF10988"/>
    </source>
</evidence>
<dbReference type="EMBL" id="LCTZ01000002">
    <property type="protein sequence ID" value="KQC29864.1"/>
    <property type="molecule type" value="Genomic_DNA"/>
</dbReference>
<dbReference type="InterPro" id="IPR021255">
    <property type="entry name" value="DUF2807"/>
</dbReference>
<dbReference type="Proteomes" id="UP000050827">
    <property type="component" value="Unassembled WGS sequence"/>
</dbReference>
<proteinExistence type="predicted"/>
<organism evidence="2 3">
    <name type="scientific">Flagellimonas eckloniae</name>
    <dbReference type="NCBI Taxonomy" id="346185"/>
    <lineage>
        <taxon>Bacteria</taxon>
        <taxon>Pseudomonadati</taxon>
        <taxon>Bacteroidota</taxon>
        <taxon>Flavobacteriia</taxon>
        <taxon>Flavobacteriales</taxon>
        <taxon>Flavobacteriaceae</taxon>
        <taxon>Flagellimonas</taxon>
    </lineage>
</organism>
<gene>
    <name evidence="2" type="ORF">AAY42_08180</name>
</gene>
<dbReference type="PATRIC" id="fig|1547436.3.peg.1683"/>
<protein>
    <submittedName>
        <fullName evidence="2">Chaperonin</fullName>
    </submittedName>
</protein>
<evidence type="ECO:0000313" key="2">
    <source>
        <dbReference type="EMBL" id="KQC29864.1"/>
    </source>
</evidence>
<accession>A0A0Q1BHA7</accession>
<keyword evidence="3" id="KW-1185">Reference proteome</keyword>